<evidence type="ECO:0000256" key="1">
    <source>
        <dbReference type="ARBA" id="ARBA00022801"/>
    </source>
</evidence>
<dbReference type="GeneID" id="64694779"/>
<dbReference type="AlphaFoldDB" id="A0A9P7F3Q7"/>
<feature type="region of interest" description="Disordered" evidence="2">
    <location>
        <begin position="198"/>
        <end position="217"/>
    </location>
</feature>
<feature type="compositionally biased region" description="Low complexity" evidence="2">
    <location>
        <begin position="1"/>
        <end position="86"/>
    </location>
</feature>
<dbReference type="GO" id="GO:0030246">
    <property type="term" value="F:carbohydrate binding"/>
    <property type="evidence" value="ECO:0007669"/>
    <property type="project" value="InterPro"/>
</dbReference>
<gene>
    <name evidence="4" type="ORF">F5147DRAFT_615201</name>
</gene>
<organism evidence="4 5">
    <name type="scientific">Suillus discolor</name>
    <dbReference type="NCBI Taxonomy" id="1912936"/>
    <lineage>
        <taxon>Eukaryota</taxon>
        <taxon>Fungi</taxon>
        <taxon>Dikarya</taxon>
        <taxon>Basidiomycota</taxon>
        <taxon>Agaricomycotina</taxon>
        <taxon>Agaricomycetes</taxon>
        <taxon>Agaricomycetidae</taxon>
        <taxon>Boletales</taxon>
        <taxon>Suillineae</taxon>
        <taxon>Suillaceae</taxon>
        <taxon>Suillus</taxon>
    </lineage>
</organism>
<dbReference type="InterPro" id="IPR003610">
    <property type="entry name" value="CBM5/12"/>
</dbReference>
<accession>A0A9P7F3Q7</accession>
<dbReference type="Proteomes" id="UP000823399">
    <property type="component" value="Unassembled WGS sequence"/>
</dbReference>
<keyword evidence="5" id="KW-1185">Reference proteome</keyword>
<dbReference type="CDD" id="cd12215">
    <property type="entry name" value="ChiC_BD"/>
    <property type="match status" value="2"/>
</dbReference>
<evidence type="ECO:0000256" key="2">
    <source>
        <dbReference type="SAM" id="MobiDB-lite"/>
    </source>
</evidence>
<dbReference type="SMART" id="SM00495">
    <property type="entry name" value="ChtBD3"/>
    <property type="match status" value="2"/>
</dbReference>
<dbReference type="GO" id="GO:0005576">
    <property type="term" value="C:extracellular region"/>
    <property type="evidence" value="ECO:0007669"/>
    <property type="project" value="InterPro"/>
</dbReference>
<dbReference type="RefSeq" id="XP_041290898.1">
    <property type="nucleotide sequence ID" value="XM_041432520.1"/>
</dbReference>
<name>A0A9P7F3Q7_9AGAM</name>
<sequence>MSTPITTSWSSTTPSTSSTPITSSTPTSSTPTTSSPTTSTTPPPSTTSSHPTTTFTHPTTIPSSIPITPTTSPTPSTSVTPTSKPSETGKPSGQPSKAPSPSVPSQSCDGVQPWQVNLAYSAGTQVIFNNQLWTANQWSYNNNPESAAAAWTLNGICNQPISNKVDCTGIPGWNKSTAYNGGSKVTFNGQLWISTQWTESNSPGDASGTWKDLGACN</sequence>
<dbReference type="Gene3D" id="2.10.10.20">
    <property type="entry name" value="Carbohydrate-binding module superfamily 5/12"/>
    <property type="match status" value="2"/>
</dbReference>
<evidence type="ECO:0000259" key="3">
    <source>
        <dbReference type="SMART" id="SM00495"/>
    </source>
</evidence>
<feature type="domain" description="Chitin-binding type-3" evidence="3">
    <location>
        <begin position="111"/>
        <end position="154"/>
    </location>
</feature>
<feature type="domain" description="Chitin-binding type-3" evidence="3">
    <location>
        <begin position="170"/>
        <end position="213"/>
    </location>
</feature>
<dbReference type="SUPFAM" id="SSF51055">
    <property type="entry name" value="Carbohydrate binding domain"/>
    <property type="match status" value="2"/>
</dbReference>
<dbReference type="GO" id="GO:0004553">
    <property type="term" value="F:hydrolase activity, hydrolyzing O-glycosyl compounds"/>
    <property type="evidence" value="ECO:0007669"/>
    <property type="project" value="InterPro"/>
</dbReference>
<evidence type="ECO:0000313" key="5">
    <source>
        <dbReference type="Proteomes" id="UP000823399"/>
    </source>
</evidence>
<reference evidence="4" key="1">
    <citation type="journal article" date="2020" name="New Phytol.">
        <title>Comparative genomics reveals dynamic genome evolution in host specialist ectomycorrhizal fungi.</title>
        <authorList>
            <person name="Lofgren L.A."/>
            <person name="Nguyen N.H."/>
            <person name="Vilgalys R."/>
            <person name="Ruytinx J."/>
            <person name="Liao H.L."/>
            <person name="Branco S."/>
            <person name="Kuo A."/>
            <person name="LaButti K."/>
            <person name="Lipzen A."/>
            <person name="Andreopoulos W."/>
            <person name="Pangilinan J."/>
            <person name="Riley R."/>
            <person name="Hundley H."/>
            <person name="Na H."/>
            <person name="Barry K."/>
            <person name="Grigoriev I.V."/>
            <person name="Stajich J.E."/>
            <person name="Kennedy P.G."/>
        </authorList>
    </citation>
    <scope>NUCLEOTIDE SEQUENCE</scope>
    <source>
        <strain evidence="4">FC423</strain>
    </source>
</reference>
<dbReference type="EMBL" id="JABBWM010000041">
    <property type="protein sequence ID" value="KAG2104393.1"/>
    <property type="molecule type" value="Genomic_DNA"/>
</dbReference>
<dbReference type="OrthoDB" id="3012298at2759"/>
<protein>
    <recommendedName>
        <fullName evidence="3">Chitin-binding type-3 domain-containing protein</fullName>
    </recommendedName>
</protein>
<proteinExistence type="predicted"/>
<evidence type="ECO:0000313" key="4">
    <source>
        <dbReference type="EMBL" id="KAG2104393.1"/>
    </source>
</evidence>
<feature type="compositionally biased region" description="Polar residues" evidence="2">
    <location>
        <begin position="89"/>
        <end position="109"/>
    </location>
</feature>
<dbReference type="InterPro" id="IPR036573">
    <property type="entry name" value="CBM_sf_5/12"/>
</dbReference>
<comment type="caution">
    <text evidence="4">The sequence shown here is derived from an EMBL/GenBank/DDBJ whole genome shotgun (WGS) entry which is preliminary data.</text>
</comment>
<dbReference type="GO" id="GO:0005975">
    <property type="term" value="P:carbohydrate metabolic process"/>
    <property type="evidence" value="ECO:0007669"/>
    <property type="project" value="InterPro"/>
</dbReference>
<feature type="region of interest" description="Disordered" evidence="2">
    <location>
        <begin position="1"/>
        <end position="109"/>
    </location>
</feature>
<keyword evidence="1" id="KW-0378">Hydrolase</keyword>